<comment type="caution">
    <text evidence="1">The sequence shown here is derived from an EMBL/GenBank/DDBJ whole genome shotgun (WGS) entry which is preliminary data.</text>
</comment>
<reference evidence="1 2" key="1">
    <citation type="journal article" date="2024" name="J Genomics">
        <title>Draft genome sequencing and assembly of Favolaschia claudopus CIRM-BRFM 2984 isolated from oak limbs.</title>
        <authorList>
            <person name="Navarro D."/>
            <person name="Drula E."/>
            <person name="Chaduli D."/>
            <person name="Cazenave R."/>
            <person name="Ahrendt S."/>
            <person name="Wang J."/>
            <person name="Lipzen A."/>
            <person name="Daum C."/>
            <person name="Barry K."/>
            <person name="Grigoriev I.V."/>
            <person name="Favel A."/>
            <person name="Rosso M.N."/>
            <person name="Martin F."/>
        </authorList>
    </citation>
    <scope>NUCLEOTIDE SEQUENCE [LARGE SCALE GENOMIC DNA]</scope>
    <source>
        <strain evidence="1 2">CIRM-BRFM 2984</strain>
    </source>
</reference>
<organism evidence="1 2">
    <name type="scientific">Favolaschia claudopus</name>
    <dbReference type="NCBI Taxonomy" id="2862362"/>
    <lineage>
        <taxon>Eukaryota</taxon>
        <taxon>Fungi</taxon>
        <taxon>Dikarya</taxon>
        <taxon>Basidiomycota</taxon>
        <taxon>Agaricomycotina</taxon>
        <taxon>Agaricomycetes</taxon>
        <taxon>Agaricomycetidae</taxon>
        <taxon>Agaricales</taxon>
        <taxon>Marasmiineae</taxon>
        <taxon>Mycenaceae</taxon>
        <taxon>Favolaschia</taxon>
    </lineage>
</organism>
<name>A0AAV9ZKQ7_9AGAR</name>
<dbReference type="AlphaFoldDB" id="A0AAV9ZKQ7"/>
<evidence type="ECO:0000313" key="2">
    <source>
        <dbReference type="Proteomes" id="UP001362999"/>
    </source>
</evidence>
<dbReference type="Proteomes" id="UP001362999">
    <property type="component" value="Unassembled WGS sequence"/>
</dbReference>
<dbReference type="SUPFAM" id="SSF56204">
    <property type="entry name" value="Hect, E3 ligase catalytic domain"/>
    <property type="match status" value="1"/>
</dbReference>
<accession>A0AAV9ZKQ7</accession>
<dbReference type="GO" id="GO:0004842">
    <property type="term" value="F:ubiquitin-protein transferase activity"/>
    <property type="evidence" value="ECO:0007669"/>
    <property type="project" value="InterPro"/>
</dbReference>
<proteinExistence type="predicted"/>
<evidence type="ECO:0000313" key="1">
    <source>
        <dbReference type="EMBL" id="KAK6984801.1"/>
    </source>
</evidence>
<feature type="non-terminal residue" evidence="1">
    <location>
        <position position="1"/>
    </location>
</feature>
<dbReference type="InterPro" id="IPR035983">
    <property type="entry name" value="Hect_E3_ubiquitin_ligase"/>
</dbReference>
<protein>
    <submittedName>
        <fullName evidence="1">Uncharacterized protein</fullName>
    </submittedName>
</protein>
<sequence length="440" mass="50053">LSINANTVSAAAGCLLDLLEHIQRRAVDPDVEFTSRSDVIACEDNISLASFFHPFRLYRVGLRDSHQTHGAGPERAAMREACTVLTSSHHFWQQAAGSRMYHPVLTPLDEAIPERINTFRAHGAFLALHIFLLQQAPLPISIWLILALINGRDGMEIPANFLLHLDPDAYDLMYMWYDFHRDTPVPQAMDANHPLRKWILKHMPGMQPNLIRNGRSPAEHKAWIVSAFAVILLGHPSPWNHPEFLALQDGFNITIGRMRLAQTIRNLGALPFLVALYDRRVKTISDVGDHLRFDTVTRARADFTMPYFVKLFELRLHHYLEGHGHPPQLRDVEVTEDDFIADCDDPILRANLVLRSGSDSDLLPINDQWKISFKFQGRNVGDSNVGTPLGFHTCFLSIDVILDRHLKEILLERPSTDVRCASKFDAWVHSQFLNREHNTS</sequence>
<gene>
    <name evidence="1" type="ORF">R3P38DRAFT_2575246</name>
</gene>
<dbReference type="EMBL" id="JAWWNJ010000134">
    <property type="protein sequence ID" value="KAK6984801.1"/>
    <property type="molecule type" value="Genomic_DNA"/>
</dbReference>
<keyword evidence="2" id="KW-1185">Reference proteome</keyword>